<evidence type="ECO:0000256" key="1">
    <source>
        <dbReference type="ARBA" id="ARBA00001353"/>
    </source>
</evidence>
<comment type="pathway">
    <text evidence="2">Cofactor biosynthesis; tetrahydrofolate biosynthesis; 2-amino-4-hydroxy-6-hydroxymethyl-7,8-dihydropteridine diphosphate from 7,8-dihydroneopterin triphosphate: step 3/4.</text>
</comment>
<feature type="domain" description="Dihydroneopterin aldolase/epimerase" evidence="8">
    <location>
        <begin position="25"/>
        <end position="139"/>
    </location>
</feature>
<name>A0A2C7A6E7_9PROT</name>
<dbReference type="AlphaFoldDB" id="A0A2C7A6E7"/>
<dbReference type="EC" id="4.1.2.25" evidence="4"/>
<dbReference type="GO" id="GO:0005737">
    <property type="term" value="C:cytoplasm"/>
    <property type="evidence" value="ECO:0007669"/>
    <property type="project" value="TreeGrafter"/>
</dbReference>
<evidence type="ECO:0000256" key="7">
    <source>
        <dbReference type="ARBA" id="ARBA00032903"/>
    </source>
</evidence>
<evidence type="ECO:0000256" key="5">
    <source>
        <dbReference type="ARBA" id="ARBA00022909"/>
    </source>
</evidence>
<dbReference type="InterPro" id="IPR006157">
    <property type="entry name" value="FolB_dom"/>
</dbReference>
<accession>A0A2C7A6E7</accession>
<keyword evidence="10" id="KW-1185">Reference proteome</keyword>
<dbReference type="SUPFAM" id="SSF55620">
    <property type="entry name" value="Tetrahydrobiopterin biosynthesis enzymes-like"/>
    <property type="match status" value="1"/>
</dbReference>
<keyword evidence="5" id="KW-0289">Folate biosynthesis</keyword>
<sequence length="142" mass="15540">MVAPSRRGERRMSPALHGVPVLRRVFIRRLGVAARLGIYPQEEAAPQRVLIDLELLVTDDAAPAGVGEDLLERVVDYEAMANIARTLALDGHTRLAETLAERIACAVLEADGRVQTVRVTVEKPDIIPDVEGVGVTVERRRS</sequence>
<comment type="catalytic activity">
    <reaction evidence="1">
        <text>7,8-dihydroneopterin = 6-hydroxymethyl-7,8-dihydropterin + glycolaldehyde</text>
        <dbReference type="Rhea" id="RHEA:10540"/>
        <dbReference type="ChEBI" id="CHEBI:17001"/>
        <dbReference type="ChEBI" id="CHEBI:17071"/>
        <dbReference type="ChEBI" id="CHEBI:44841"/>
        <dbReference type="EC" id="4.1.2.25"/>
    </reaction>
</comment>
<dbReference type="NCBIfam" id="TIGR00526">
    <property type="entry name" value="folB_dom"/>
    <property type="match status" value="1"/>
</dbReference>
<comment type="caution">
    <text evidence="9">The sequence shown here is derived from an EMBL/GenBank/DDBJ whole genome shotgun (WGS) entry which is preliminary data.</text>
</comment>
<dbReference type="OrthoDB" id="5297888at2"/>
<gene>
    <name evidence="9" type="ORF">CR162_17905</name>
</gene>
<organism evidence="9 10">
    <name type="scientific">Teichococcus rhizosphaerae</name>
    <dbReference type="NCBI Taxonomy" id="1335062"/>
    <lineage>
        <taxon>Bacteria</taxon>
        <taxon>Pseudomonadati</taxon>
        <taxon>Pseudomonadota</taxon>
        <taxon>Alphaproteobacteria</taxon>
        <taxon>Acetobacterales</taxon>
        <taxon>Roseomonadaceae</taxon>
        <taxon>Roseomonas</taxon>
    </lineage>
</organism>
<dbReference type="InterPro" id="IPR043133">
    <property type="entry name" value="GTP-CH-I_C/QueF"/>
</dbReference>
<dbReference type="PANTHER" id="PTHR42844:SF1">
    <property type="entry name" value="DIHYDRONEOPTERIN ALDOLASE 1-RELATED"/>
    <property type="match status" value="1"/>
</dbReference>
<evidence type="ECO:0000256" key="3">
    <source>
        <dbReference type="ARBA" id="ARBA00005708"/>
    </source>
</evidence>
<protein>
    <recommendedName>
        <fullName evidence="4">dihydroneopterin aldolase</fullName>
        <ecNumber evidence="4">4.1.2.25</ecNumber>
    </recommendedName>
    <alternativeName>
        <fullName evidence="7">7,8-dihydroneopterin aldolase</fullName>
    </alternativeName>
</protein>
<proteinExistence type="inferred from homology"/>
<evidence type="ECO:0000259" key="8">
    <source>
        <dbReference type="SMART" id="SM00905"/>
    </source>
</evidence>
<dbReference type="GO" id="GO:0046656">
    <property type="term" value="P:folic acid biosynthetic process"/>
    <property type="evidence" value="ECO:0007669"/>
    <property type="project" value="UniProtKB-KW"/>
</dbReference>
<dbReference type="PANTHER" id="PTHR42844">
    <property type="entry name" value="DIHYDRONEOPTERIN ALDOLASE 1-RELATED"/>
    <property type="match status" value="1"/>
</dbReference>
<evidence type="ECO:0000256" key="2">
    <source>
        <dbReference type="ARBA" id="ARBA00005013"/>
    </source>
</evidence>
<dbReference type="Pfam" id="PF02152">
    <property type="entry name" value="FolB"/>
    <property type="match status" value="1"/>
</dbReference>
<dbReference type="GO" id="GO:0004150">
    <property type="term" value="F:dihydroneopterin aldolase activity"/>
    <property type="evidence" value="ECO:0007669"/>
    <property type="project" value="UniProtKB-EC"/>
</dbReference>
<dbReference type="SMART" id="SM00905">
    <property type="entry name" value="FolB"/>
    <property type="match status" value="1"/>
</dbReference>
<keyword evidence="6" id="KW-0456">Lyase</keyword>
<reference evidence="9 10" key="1">
    <citation type="submission" date="2017-10" db="EMBL/GenBank/DDBJ databases">
        <authorList>
            <person name="Banno H."/>
            <person name="Chua N.-H."/>
        </authorList>
    </citation>
    <scope>NUCLEOTIDE SEQUENCE [LARGE SCALE GENOMIC DNA]</scope>
    <source>
        <strain evidence="9 10">YW11</strain>
    </source>
</reference>
<dbReference type="Proteomes" id="UP000223527">
    <property type="component" value="Unassembled WGS sequence"/>
</dbReference>
<dbReference type="EMBL" id="PDNU01000042">
    <property type="protein sequence ID" value="PHK93559.1"/>
    <property type="molecule type" value="Genomic_DNA"/>
</dbReference>
<dbReference type="InterPro" id="IPR006156">
    <property type="entry name" value="Dihydroneopterin_aldolase"/>
</dbReference>
<evidence type="ECO:0000313" key="9">
    <source>
        <dbReference type="EMBL" id="PHK93559.1"/>
    </source>
</evidence>
<dbReference type="Gene3D" id="3.30.1130.10">
    <property type="match status" value="1"/>
</dbReference>
<evidence type="ECO:0000313" key="10">
    <source>
        <dbReference type="Proteomes" id="UP000223527"/>
    </source>
</evidence>
<comment type="similarity">
    <text evidence="3">Belongs to the DHNA family.</text>
</comment>
<evidence type="ECO:0000256" key="6">
    <source>
        <dbReference type="ARBA" id="ARBA00023239"/>
    </source>
</evidence>
<evidence type="ECO:0000256" key="4">
    <source>
        <dbReference type="ARBA" id="ARBA00013043"/>
    </source>
</evidence>